<proteinExistence type="evidence at transcript level"/>
<keyword evidence="1" id="KW-0732">Signal</keyword>
<feature type="chain" id="PRO_5004733966" evidence="1">
    <location>
        <begin position="21"/>
        <end position="119"/>
    </location>
</feature>
<sequence>MLAATFIGVFIACFAGEITCDLLHQTPKSCNDDEFHEPGYAPGCKYPCTTGNAGEDSIQEERIQKCYRVRSDLEQRWSSLPELNKEFRRCDTRNQLEDGTTGVCRSGWCYSKDVISQPL</sequence>
<reference evidence="2" key="1">
    <citation type="journal article" date="2015" name="Sci. Rep.">
        <title>Tissue- and time-dependent transcription in Ixodes ricinus salivary glands and midguts when blood feeding on the vertebrate host.</title>
        <authorList>
            <person name="Kotsyfakis M."/>
            <person name="Schwarz A."/>
            <person name="Erhart J."/>
            <person name="Ribeiro J.M."/>
        </authorList>
    </citation>
    <scope>NUCLEOTIDE SEQUENCE</scope>
    <source>
        <tissue evidence="2">Salivary gland and midgut</tissue>
    </source>
</reference>
<evidence type="ECO:0000313" key="2">
    <source>
        <dbReference type="EMBL" id="JAB70615.1"/>
    </source>
</evidence>
<accession>V5GK08</accession>
<protein>
    <submittedName>
        <fullName evidence="2">Uncharacterized protein</fullName>
    </submittedName>
</protein>
<feature type="signal peptide" evidence="1">
    <location>
        <begin position="1"/>
        <end position="20"/>
    </location>
</feature>
<name>V5GK08_IXORI</name>
<dbReference type="AlphaFoldDB" id="V5GK08"/>
<evidence type="ECO:0000256" key="1">
    <source>
        <dbReference type="SAM" id="SignalP"/>
    </source>
</evidence>
<organism evidence="2">
    <name type="scientific">Ixodes ricinus</name>
    <name type="common">Common tick</name>
    <name type="synonym">Acarus ricinus</name>
    <dbReference type="NCBI Taxonomy" id="34613"/>
    <lineage>
        <taxon>Eukaryota</taxon>
        <taxon>Metazoa</taxon>
        <taxon>Ecdysozoa</taxon>
        <taxon>Arthropoda</taxon>
        <taxon>Chelicerata</taxon>
        <taxon>Arachnida</taxon>
        <taxon>Acari</taxon>
        <taxon>Parasitiformes</taxon>
        <taxon>Ixodida</taxon>
        <taxon>Ixodoidea</taxon>
        <taxon>Ixodidae</taxon>
        <taxon>Ixodinae</taxon>
        <taxon>Ixodes</taxon>
    </lineage>
</organism>
<dbReference type="EMBL" id="GANP01013853">
    <property type="protein sequence ID" value="JAB70615.1"/>
    <property type="molecule type" value="mRNA"/>
</dbReference>